<accession>A0ABZ2HK68</accession>
<dbReference type="PANTHER" id="PTHR43297:SF14">
    <property type="entry name" value="ATPASE AAA-TYPE CORE DOMAIN-CONTAINING PROTEIN"/>
    <property type="match status" value="1"/>
</dbReference>
<evidence type="ECO:0000256" key="1">
    <source>
        <dbReference type="ARBA" id="ARBA00004417"/>
    </source>
</evidence>
<dbReference type="Gene3D" id="3.40.50.300">
    <property type="entry name" value="P-loop containing nucleotide triphosphate hydrolases"/>
    <property type="match status" value="2"/>
</dbReference>
<dbReference type="InterPro" id="IPR050388">
    <property type="entry name" value="ABC_Ni/Peptide_Import"/>
</dbReference>
<evidence type="ECO:0000256" key="9">
    <source>
        <dbReference type="ARBA" id="ARBA00023136"/>
    </source>
</evidence>
<feature type="domain" description="ABC transporter" evidence="10">
    <location>
        <begin position="12"/>
        <end position="263"/>
    </location>
</feature>
<evidence type="ECO:0000256" key="5">
    <source>
        <dbReference type="ARBA" id="ARBA00022519"/>
    </source>
</evidence>
<proteinExistence type="inferred from homology"/>
<evidence type="ECO:0000256" key="6">
    <source>
        <dbReference type="ARBA" id="ARBA00022741"/>
    </source>
</evidence>
<dbReference type="InterPro" id="IPR003439">
    <property type="entry name" value="ABC_transporter-like_ATP-bd"/>
</dbReference>
<evidence type="ECO:0000256" key="4">
    <source>
        <dbReference type="ARBA" id="ARBA00022475"/>
    </source>
</evidence>
<keyword evidence="9" id="KW-0472">Membrane</keyword>
<name>A0ABZ2HK68_9RHOB</name>
<dbReference type="NCBIfam" id="TIGR01727">
    <property type="entry name" value="oligo_HPY"/>
    <property type="match status" value="1"/>
</dbReference>
<dbReference type="RefSeq" id="WP_338550485.1">
    <property type="nucleotide sequence ID" value="NZ_CP146069.1"/>
</dbReference>
<feature type="domain" description="ABC transporter" evidence="10">
    <location>
        <begin position="287"/>
        <end position="531"/>
    </location>
</feature>
<dbReference type="InterPro" id="IPR013563">
    <property type="entry name" value="Oligopep_ABC_C"/>
</dbReference>
<dbReference type="EMBL" id="CP146069">
    <property type="protein sequence ID" value="WWR47653.1"/>
    <property type="molecule type" value="Genomic_DNA"/>
</dbReference>
<dbReference type="PROSITE" id="PS50893">
    <property type="entry name" value="ABC_TRANSPORTER_2"/>
    <property type="match status" value="2"/>
</dbReference>
<comment type="similarity">
    <text evidence="2">Belongs to the ABC transporter superfamily.</text>
</comment>
<evidence type="ECO:0000256" key="2">
    <source>
        <dbReference type="ARBA" id="ARBA00005417"/>
    </source>
</evidence>
<keyword evidence="3" id="KW-0813">Transport</keyword>
<dbReference type="InterPro" id="IPR017871">
    <property type="entry name" value="ABC_transporter-like_CS"/>
</dbReference>
<evidence type="ECO:0000313" key="12">
    <source>
        <dbReference type="Proteomes" id="UP001364156"/>
    </source>
</evidence>
<evidence type="ECO:0000259" key="10">
    <source>
        <dbReference type="PROSITE" id="PS50893"/>
    </source>
</evidence>
<keyword evidence="12" id="KW-1185">Reference proteome</keyword>
<evidence type="ECO:0000256" key="3">
    <source>
        <dbReference type="ARBA" id="ARBA00022448"/>
    </source>
</evidence>
<comment type="subcellular location">
    <subcellularLocation>
        <location evidence="1">Cell inner membrane</location>
        <topology evidence="1">Peripheral membrane protein</topology>
    </subcellularLocation>
</comment>
<dbReference type="InterPro" id="IPR027417">
    <property type="entry name" value="P-loop_NTPase"/>
</dbReference>
<keyword evidence="7 11" id="KW-0067">ATP-binding</keyword>
<dbReference type="InterPro" id="IPR003593">
    <property type="entry name" value="AAA+_ATPase"/>
</dbReference>
<keyword evidence="4" id="KW-1003">Cell membrane</keyword>
<dbReference type="SUPFAM" id="SSF52540">
    <property type="entry name" value="P-loop containing nucleoside triphosphate hydrolases"/>
    <property type="match status" value="2"/>
</dbReference>
<dbReference type="GO" id="GO:0005524">
    <property type="term" value="F:ATP binding"/>
    <property type="evidence" value="ECO:0007669"/>
    <property type="project" value="UniProtKB-KW"/>
</dbReference>
<keyword evidence="6" id="KW-0547">Nucleotide-binding</keyword>
<protein>
    <submittedName>
        <fullName evidence="11">ABC transporter ATP-binding protein</fullName>
    </submittedName>
</protein>
<organism evidence="11 12">
    <name type="scientific">Roseovarius phycicola</name>
    <dbReference type="NCBI Taxonomy" id="3080976"/>
    <lineage>
        <taxon>Bacteria</taxon>
        <taxon>Pseudomonadati</taxon>
        <taxon>Pseudomonadota</taxon>
        <taxon>Alphaproteobacteria</taxon>
        <taxon>Rhodobacterales</taxon>
        <taxon>Roseobacteraceae</taxon>
        <taxon>Roseovarius</taxon>
    </lineage>
</organism>
<evidence type="ECO:0000256" key="8">
    <source>
        <dbReference type="ARBA" id="ARBA00022967"/>
    </source>
</evidence>
<keyword evidence="8" id="KW-1278">Translocase</keyword>
<dbReference type="PROSITE" id="PS00211">
    <property type="entry name" value="ABC_TRANSPORTER_1"/>
    <property type="match status" value="1"/>
</dbReference>
<evidence type="ECO:0000256" key="7">
    <source>
        <dbReference type="ARBA" id="ARBA00022840"/>
    </source>
</evidence>
<dbReference type="Proteomes" id="UP001364156">
    <property type="component" value="Chromosome"/>
</dbReference>
<gene>
    <name evidence="11" type="ORF">RZ517_05645</name>
</gene>
<dbReference type="SMART" id="SM00382">
    <property type="entry name" value="AAA"/>
    <property type="match status" value="2"/>
</dbReference>
<dbReference type="PANTHER" id="PTHR43297">
    <property type="entry name" value="OLIGOPEPTIDE TRANSPORT ATP-BINDING PROTEIN APPD"/>
    <property type="match status" value="1"/>
</dbReference>
<reference evidence="11 12" key="1">
    <citation type="submission" date="2023-10" db="EMBL/GenBank/DDBJ databases">
        <title>Roseovarius strain S88 nov., isolated from a marine algae.</title>
        <authorList>
            <person name="Lee M.W."/>
            <person name="Lee J.K."/>
            <person name="Kim J.M."/>
            <person name="Choi D.G."/>
            <person name="Baek J.H."/>
            <person name="Bayburt H."/>
            <person name="Jung J.J."/>
            <person name="Han D.M."/>
            <person name="Jeon C.O."/>
        </authorList>
    </citation>
    <scope>NUCLEOTIDE SEQUENCE [LARGE SCALE GENOMIC DNA]</scope>
    <source>
        <strain evidence="11 12">S88</strain>
    </source>
</reference>
<keyword evidence="5" id="KW-0997">Cell inner membrane</keyword>
<evidence type="ECO:0000313" key="11">
    <source>
        <dbReference type="EMBL" id="WWR47653.1"/>
    </source>
</evidence>
<sequence>MAKDTQTPEVIFEAEDLCISAVREDGTDLPIVKDVSFHVHKGEVVALIGESGSGKTTISLSALGYCKPGLTFASGEARLLGRNIAGLSTDELRPSRGINVAYLAQSAAATFNPSIRINEQVTEAPVLHGTKTQEEANKKALDLYHALDLPDPETIGERYPHQVSGGQLQRLMAAMALCGDPDLLVLDEPTTALDVTTQIEVLKAFKKVIKDEGAAAIYVTHDLAVVAQIADYIVVLYNGEVKEAGPTDVIINDPQHPYTKRLMAAINPLPEESDAVEPHGHSAAIEVRNMDAGYGRLSNGEPAAMILRDINVTIPKRKTIGVIGESGCGKSTLARVMAGLLPQHRGDVILDGTALPPRLEDRSKEDLRKVQFVYQMADTALNPRQRIKDILGRPLSFYHGLRGKARTKRVLELLEMVELPPPFADRYPHELSGGQKQRVNLARALAADPEVVLCDEVTSALDTIVASNVIDLLSRLQDETGVSFVFISHDLSTVASFSDEVVVLYAGRVAEIGKVSEILSPPFHPYTKLLISSVPEPRIGWLEETTESQAQRAGLASGVELRKTGCPFVSRCPVAITGTCDTIDPPKQHGADGHRIECHRPMDELM</sequence>
<dbReference type="CDD" id="cd03257">
    <property type="entry name" value="ABC_NikE_OppD_transporters"/>
    <property type="match status" value="2"/>
</dbReference>
<dbReference type="Pfam" id="PF00005">
    <property type="entry name" value="ABC_tran"/>
    <property type="match status" value="2"/>
</dbReference>
<dbReference type="Pfam" id="PF08352">
    <property type="entry name" value="oligo_HPY"/>
    <property type="match status" value="2"/>
</dbReference>